<proteinExistence type="predicted"/>
<dbReference type="EMBL" id="CALQ01001179">
    <property type="protein sequence ID" value="CCM16918.1"/>
    <property type="molecule type" value="Genomic_DNA"/>
</dbReference>
<feature type="transmembrane region" description="Helical" evidence="2">
    <location>
        <begin position="61"/>
        <end position="83"/>
    </location>
</feature>
<reference evidence="3" key="1">
    <citation type="submission" date="2012-08" db="EMBL/GenBank/DDBJ databases">
        <title>Comparative genomics of metastatic and non-metastatic Leishmania guyanensis provides insights into polygenic factors involved in Leishmania RNA virus infection.</title>
        <authorList>
            <person name="Smith D."/>
            <person name="Hertz-Fowler C."/>
            <person name="Martin R."/>
            <person name="Dickens N."/>
            <person name="Fasel N."/>
            <person name="Falquet L."/>
            <person name="Beverley S."/>
            <person name="Zangger H."/>
            <person name="Calderon-Copete S."/>
            <person name="Mottram J."/>
            <person name="Xenarios I."/>
        </authorList>
    </citation>
    <scope>NUCLEOTIDE SEQUENCE</scope>
    <source>
        <strain evidence="3">MHOM/BR/75/M4147/SSU:IR2SAT-LUC</strain>
    </source>
</reference>
<protein>
    <submittedName>
        <fullName evidence="3">Uncharacterized protein</fullName>
    </submittedName>
</protein>
<evidence type="ECO:0000256" key="2">
    <source>
        <dbReference type="SAM" id="Phobius"/>
    </source>
</evidence>
<name>A0A1E1J019_LEIGU</name>
<sequence length="575" mass="63018">MISNAVSGRLYSLVKGLAKVYLDIQTVGIAREMLLADSISGAAEVFIGAASTGGKALWMDLLILLGVLIIIVVMTSCLVRFSWRLCISILMKTYTTEKSRANRKDYQIQIEREQAERKLRGYNGEEEAFVLTEQDPQVISTLLPKMRKGQERGIANSGGKSKQEAAGKLKESAIAAPPQHQQQEAGFTATSRRTPQDARAAPKSILRGFPEVDFMLTSPGQRYLLIGCRSKRKTSLYPQSDATAFMERGKELQENYFTDVNAVVTTAVGLEQKAEIYAAQFSVDDTRLVAGERFTDKFVCFSVSGRTSVSLTHLWSMKLPDHRLVSSVPQWSVLGQDSILSIVDRSTEVEVITRSAEKTSTVHKDKFKVGSALAWAVCDDRVALGGSFLREPRLSRVVQRAGGGGITLESVAVFPNAEKLRVLALAFATPGTPEFNTRSYIIVFLENGIGTIYDVQTLSTQNTPQTVCSFSDTDYAGHLSDAPLCILTALRGQAYHEVLRIALLRGPSVTVYEQTGKADSGNFQMVRVADMYDVQEGDPVKHAVFLQNGLGLATSGYADGRHVRLFALPFPMETS</sequence>
<evidence type="ECO:0000256" key="1">
    <source>
        <dbReference type="SAM" id="MobiDB-lite"/>
    </source>
</evidence>
<evidence type="ECO:0000313" key="3">
    <source>
        <dbReference type="EMBL" id="CCM16918.1"/>
    </source>
</evidence>
<feature type="compositionally biased region" description="Polar residues" evidence="1">
    <location>
        <begin position="179"/>
        <end position="193"/>
    </location>
</feature>
<keyword evidence="2" id="KW-1133">Transmembrane helix</keyword>
<accession>A0A1E1J019</accession>
<keyword evidence="2" id="KW-0812">Transmembrane</keyword>
<organism evidence="3">
    <name type="scientific">Leishmania guyanensis</name>
    <dbReference type="NCBI Taxonomy" id="5670"/>
    <lineage>
        <taxon>Eukaryota</taxon>
        <taxon>Discoba</taxon>
        <taxon>Euglenozoa</taxon>
        <taxon>Kinetoplastea</taxon>
        <taxon>Metakinetoplastina</taxon>
        <taxon>Trypanosomatida</taxon>
        <taxon>Trypanosomatidae</taxon>
        <taxon>Leishmaniinae</taxon>
        <taxon>Leishmania</taxon>
        <taxon>Leishmania guyanensis species complex</taxon>
    </lineage>
</organism>
<dbReference type="AlphaFoldDB" id="A0A1E1J019"/>
<feature type="compositionally biased region" description="Basic and acidic residues" evidence="1">
    <location>
        <begin position="161"/>
        <end position="171"/>
    </location>
</feature>
<feature type="region of interest" description="Disordered" evidence="1">
    <location>
        <begin position="150"/>
        <end position="201"/>
    </location>
</feature>
<gene>
    <name evidence="3" type="primary">LgM4147LRVhigh.28.01530.00820</name>
    <name evidence="3" type="ORF">BN36_2844200</name>
</gene>
<keyword evidence="2" id="KW-0472">Membrane</keyword>